<evidence type="ECO:0008006" key="4">
    <source>
        <dbReference type="Google" id="ProtNLM"/>
    </source>
</evidence>
<evidence type="ECO:0000313" key="3">
    <source>
        <dbReference type="Proteomes" id="UP000494119"/>
    </source>
</evidence>
<keyword evidence="1" id="KW-0812">Transmembrane</keyword>
<feature type="transmembrane region" description="Helical" evidence="1">
    <location>
        <begin position="12"/>
        <end position="37"/>
    </location>
</feature>
<dbReference type="Pfam" id="PF16074">
    <property type="entry name" value="PilW"/>
    <property type="match status" value="1"/>
</dbReference>
<reference evidence="2 3" key="1">
    <citation type="submission" date="2020-04" db="EMBL/GenBank/DDBJ databases">
        <authorList>
            <person name="De Canck E."/>
        </authorList>
    </citation>
    <scope>NUCLEOTIDE SEQUENCE [LARGE SCALE GENOMIC DNA]</scope>
    <source>
        <strain evidence="2 3">LMG 28688</strain>
    </source>
</reference>
<gene>
    <name evidence="2" type="ORF">LMG28688_02208</name>
</gene>
<evidence type="ECO:0000256" key="1">
    <source>
        <dbReference type="SAM" id="Phobius"/>
    </source>
</evidence>
<organism evidence="2 3">
    <name type="scientific">Paraburkholderia caffeinitolerans</name>
    <dbReference type="NCBI Taxonomy" id="1723730"/>
    <lineage>
        <taxon>Bacteria</taxon>
        <taxon>Pseudomonadati</taxon>
        <taxon>Pseudomonadota</taxon>
        <taxon>Betaproteobacteria</taxon>
        <taxon>Burkholderiales</taxon>
        <taxon>Burkholderiaceae</taxon>
        <taxon>Paraburkholderia</taxon>
    </lineage>
</organism>
<protein>
    <recommendedName>
        <fullName evidence="4">Type IV pillus assembly protein</fullName>
    </recommendedName>
</protein>
<dbReference type="InterPro" id="IPR032092">
    <property type="entry name" value="PilW"/>
</dbReference>
<sequence>MRRVSLRLRAGAGHTLLEFTIAVALGLVVIAGALAAYRSQRQAFAVAIDATRIHDAGVNALTLMGEQIQMAGFVGADDREGLAGSPIFGCTAGRPAGTHASPTCEALASRSDGFEVRYRGDGESTWPAANGQVTDCLGQAVGPPPTEVLNRFHAKTSGSTGEPELYCEGSGKAGTAQPLVEGVERLRVRYWLAGAAQAVDAAAISRDQWASVVAVDLCVLVRGASFARRVRYVDCEGVSAGAVDGRARQAFWRHVALRNVLAARQ</sequence>
<accession>A0A6J5FWA6</accession>
<name>A0A6J5FWA6_9BURK</name>
<dbReference type="EMBL" id="CADIKL010000009">
    <property type="protein sequence ID" value="CAB3786179.1"/>
    <property type="molecule type" value="Genomic_DNA"/>
</dbReference>
<dbReference type="RefSeq" id="WP_129562702.1">
    <property type="nucleotide sequence ID" value="NZ_CADIKL010000009.1"/>
</dbReference>
<dbReference type="AlphaFoldDB" id="A0A6J5FWA6"/>
<keyword evidence="3" id="KW-1185">Reference proteome</keyword>
<evidence type="ECO:0000313" key="2">
    <source>
        <dbReference type="EMBL" id="CAB3786179.1"/>
    </source>
</evidence>
<keyword evidence="1" id="KW-0472">Membrane</keyword>
<dbReference type="GO" id="GO:0043683">
    <property type="term" value="P:type IV pilus assembly"/>
    <property type="evidence" value="ECO:0007669"/>
    <property type="project" value="InterPro"/>
</dbReference>
<dbReference type="Proteomes" id="UP000494119">
    <property type="component" value="Unassembled WGS sequence"/>
</dbReference>
<proteinExistence type="predicted"/>
<keyword evidence="1" id="KW-1133">Transmembrane helix</keyword>